<dbReference type="Pfam" id="PF08281">
    <property type="entry name" value="Sigma70_r4_2"/>
    <property type="match status" value="1"/>
</dbReference>
<reference evidence="7 8" key="1">
    <citation type="submission" date="2018-08" db="EMBL/GenBank/DDBJ databases">
        <title>Altererythrobacter sp.Ery1 and Ery12, the genome sequencing of novel strains in genus Alterythrobacter.</title>
        <authorList>
            <person name="Cheng H."/>
            <person name="Wu Y.-H."/>
            <person name="Fang C."/>
            <person name="Xu X.-W."/>
        </authorList>
    </citation>
    <scope>NUCLEOTIDE SEQUENCE [LARGE SCALE GENOMIC DNA]</scope>
    <source>
        <strain evidence="7 8">Ery1</strain>
    </source>
</reference>
<dbReference type="GO" id="GO:0003677">
    <property type="term" value="F:DNA binding"/>
    <property type="evidence" value="ECO:0007669"/>
    <property type="project" value="InterPro"/>
</dbReference>
<evidence type="ECO:0000313" key="8">
    <source>
        <dbReference type="Proteomes" id="UP000285092"/>
    </source>
</evidence>
<keyword evidence="2" id="KW-0805">Transcription regulation</keyword>
<feature type="domain" description="RNA polymerase sigma-70 region 2" evidence="5">
    <location>
        <begin position="14"/>
        <end position="80"/>
    </location>
</feature>
<name>A0A418NIF3_9SPHN</name>
<dbReference type="Gene3D" id="1.10.10.10">
    <property type="entry name" value="Winged helix-like DNA-binding domain superfamily/Winged helix DNA-binding domain"/>
    <property type="match status" value="1"/>
</dbReference>
<dbReference type="Proteomes" id="UP000285092">
    <property type="component" value="Unassembled WGS sequence"/>
</dbReference>
<dbReference type="EMBL" id="QXFK01000015">
    <property type="protein sequence ID" value="RIV78741.1"/>
    <property type="molecule type" value="Genomic_DNA"/>
</dbReference>
<dbReference type="NCBIfam" id="TIGR02937">
    <property type="entry name" value="sigma70-ECF"/>
    <property type="match status" value="1"/>
</dbReference>
<organism evidence="7 8">
    <name type="scientific">Pelagerythrobacter aerophilus</name>
    <dbReference type="NCBI Taxonomy" id="2306995"/>
    <lineage>
        <taxon>Bacteria</taxon>
        <taxon>Pseudomonadati</taxon>
        <taxon>Pseudomonadota</taxon>
        <taxon>Alphaproteobacteria</taxon>
        <taxon>Sphingomonadales</taxon>
        <taxon>Erythrobacteraceae</taxon>
        <taxon>Pelagerythrobacter</taxon>
    </lineage>
</organism>
<dbReference type="InterPro" id="IPR014284">
    <property type="entry name" value="RNA_pol_sigma-70_dom"/>
</dbReference>
<evidence type="ECO:0000256" key="1">
    <source>
        <dbReference type="ARBA" id="ARBA00010641"/>
    </source>
</evidence>
<evidence type="ECO:0000256" key="2">
    <source>
        <dbReference type="ARBA" id="ARBA00023015"/>
    </source>
</evidence>
<accession>A0A418NIF3</accession>
<keyword evidence="3" id="KW-0731">Sigma factor</keyword>
<dbReference type="RefSeq" id="WP_119512987.1">
    <property type="nucleotide sequence ID" value="NZ_QXFK01000015.1"/>
</dbReference>
<evidence type="ECO:0000259" key="5">
    <source>
        <dbReference type="Pfam" id="PF04542"/>
    </source>
</evidence>
<keyword evidence="8" id="KW-1185">Reference proteome</keyword>
<dbReference type="PANTHER" id="PTHR43133:SF45">
    <property type="entry name" value="RNA POLYMERASE ECF-TYPE SIGMA FACTOR"/>
    <property type="match status" value="1"/>
</dbReference>
<dbReference type="InterPro" id="IPR036388">
    <property type="entry name" value="WH-like_DNA-bd_sf"/>
</dbReference>
<dbReference type="Pfam" id="PF04542">
    <property type="entry name" value="Sigma70_r2"/>
    <property type="match status" value="1"/>
</dbReference>
<evidence type="ECO:0000313" key="7">
    <source>
        <dbReference type="EMBL" id="RIV78741.1"/>
    </source>
</evidence>
<evidence type="ECO:0000259" key="6">
    <source>
        <dbReference type="Pfam" id="PF08281"/>
    </source>
</evidence>
<dbReference type="InterPro" id="IPR013325">
    <property type="entry name" value="RNA_pol_sigma_r2"/>
</dbReference>
<dbReference type="GO" id="GO:0006352">
    <property type="term" value="P:DNA-templated transcription initiation"/>
    <property type="evidence" value="ECO:0007669"/>
    <property type="project" value="InterPro"/>
</dbReference>
<comment type="caution">
    <text evidence="7">The sequence shown here is derived from an EMBL/GenBank/DDBJ whole genome shotgun (WGS) entry which is preliminary data.</text>
</comment>
<dbReference type="Gene3D" id="1.10.1740.10">
    <property type="match status" value="1"/>
</dbReference>
<gene>
    <name evidence="7" type="ORF">D2V04_08080</name>
</gene>
<feature type="domain" description="RNA polymerase sigma factor 70 region 4 type 2" evidence="6">
    <location>
        <begin position="106"/>
        <end position="157"/>
    </location>
</feature>
<dbReference type="GO" id="GO:0016987">
    <property type="term" value="F:sigma factor activity"/>
    <property type="evidence" value="ECO:0007669"/>
    <property type="project" value="UniProtKB-KW"/>
</dbReference>
<dbReference type="InterPro" id="IPR013324">
    <property type="entry name" value="RNA_pol_sigma_r3/r4-like"/>
</dbReference>
<keyword evidence="4" id="KW-0804">Transcription</keyword>
<evidence type="ECO:0000256" key="4">
    <source>
        <dbReference type="ARBA" id="ARBA00023163"/>
    </source>
</evidence>
<protein>
    <submittedName>
        <fullName evidence="7">RNA polymerase sigma factor</fullName>
    </submittedName>
</protein>
<sequence>MTDAERNRIFEEWIEAHKAILFKVARAYGSTHADREDLFQEIALQVWHSVAAFRGDSAVATWIYRVALNTALAWSRKERKHGTGRQDFDAATALLVAPPDRDPRLEWIYRQIAELDEVNRSLALLMLDGFSYRDMSQILGLGESNVGVRINRIKAALTARLAKEQTDGL</sequence>
<dbReference type="OrthoDB" id="9803470at2"/>
<dbReference type="SUPFAM" id="SSF88659">
    <property type="entry name" value="Sigma3 and sigma4 domains of RNA polymerase sigma factors"/>
    <property type="match status" value="1"/>
</dbReference>
<dbReference type="InterPro" id="IPR007627">
    <property type="entry name" value="RNA_pol_sigma70_r2"/>
</dbReference>
<dbReference type="InterPro" id="IPR013249">
    <property type="entry name" value="RNA_pol_sigma70_r4_t2"/>
</dbReference>
<proteinExistence type="inferred from homology"/>
<dbReference type="PANTHER" id="PTHR43133">
    <property type="entry name" value="RNA POLYMERASE ECF-TYPE SIGMA FACTO"/>
    <property type="match status" value="1"/>
</dbReference>
<evidence type="ECO:0000256" key="3">
    <source>
        <dbReference type="ARBA" id="ARBA00023082"/>
    </source>
</evidence>
<dbReference type="InterPro" id="IPR039425">
    <property type="entry name" value="RNA_pol_sigma-70-like"/>
</dbReference>
<comment type="similarity">
    <text evidence="1">Belongs to the sigma-70 factor family. ECF subfamily.</text>
</comment>
<dbReference type="SUPFAM" id="SSF88946">
    <property type="entry name" value="Sigma2 domain of RNA polymerase sigma factors"/>
    <property type="match status" value="1"/>
</dbReference>
<dbReference type="AlphaFoldDB" id="A0A418NIF3"/>